<sequence length="53" mass="5817">MVAPEVHWTWSLVRRADEVRPAVLAVVDALDGVGDLGLHGPQAWLPAGDPYRR</sequence>
<comment type="caution">
    <text evidence="1">The sequence shown here is derived from an EMBL/GenBank/DDBJ whole genome shotgun (WGS) entry which is preliminary data.</text>
</comment>
<organism evidence="1 2">
    <name type="scientific">Kitasatospora cystarginea</name>
    <dbReference type="NCBI Taxonomy" id="58350"/>
    <lineage>
        <taxon>Bacteria</taxon>
        <taxon>Bacillati</taxon>
        <taxon>Actinomycetota</taxon>
        <taxon>Actinomycetes</taxon>
        <taxon>Kitasatosporales</taxon>
        <taxon>Streptomycetaceae</taxon>
        <taxon>Kitasatospora</taxon>
    </lineage>
</organism>
<proteinExistence type="predicted"/>
<keyword evidence="2" id="KW-1185">Reference proteome</keyword>
<dbReference type="Proteomes" id="UP001500305">
    <property type="component" value="Unassembled WGS sequence"/>
</dbReference>
<reference evidence="2" key="1">
    <citation type="journal article" date="2019" name="Int. J. Syst. Evol. Microbiol.">
        <title>The Global Catalogue of Microorganisms (GCM) 10K type strain sequencing project: providing services to taxonomists for standard genome sequencing and annotation.</title>
        <authorList>
            <consortium name="The Broad Institute Genomics Platform"/>
            <consortium name="The Broad Institute Genome Sequencing Center for Infectious Disease"/>
            <person name="Wu L."/>
            <person name="Ma J."/>
        </authorList>
    </citation>
    <scope>NUCLEOTIDE SEQUENCE [LARGE SCALE GENOMIC DNA]</scope>
    <source>
        <strain evidence="2">JCM 7356</strain>
    </source>
</reference>
<protein>
    <submittedName>
        <fullName evidence="1">Uncharacterized protein</fullName>
    </submittedName>
</protein>
<name>A0ABP5Q7R2_9ACTN</name>
<evidence type="ECO:0000313" key="1">
    <source>
        <dbReference type="EMBL" id="GAA2228276.1"/>
    </source>
</evidence>
<dbReference type="EMBL" id="BAAATR010000002">
    <property type="protein sequence ID" value="GAA2228276.1"/>
    <property type="molecule type" value="Genomic_DNA"/>
</dbReference>
<gene>
    <name evidence="1" type="ORF">GCM10010430_04860</name>
</gene>
<accession>A0ABP5Q7R2</accession>
<evidence type="ECO:0000313" key="2">
    <source>
        <dbReference type="Proteomes" id="UP001500305"/>
    </source>
</evidence>